<protein>
    <submittedName>
        <fullName evidence="1">Uncharacterized protein</fullName>
    </submittedName>
</protein>
<organism evidence="1 2">
    <name type="scientific">Cyclospora cayetanensis</name>
    <dbReference type="NCBI Taxonomy" id="88456"/>
    <lineage>
        <taxon>Eukaryota</taxon>
        <taxon>Sar</taxon>
        <taxon>Alveolata</taxon>
        <taxon>Apicomplexa</taxon>
        <taxon>Conoidasida</taxon>
        <taxon>Coccidia</taxon>
        <taxon>Eucoccidiorida</taxon>
        <taxon>Eimeriorina</taxon>
        <taxon>Eimeriidae</taxon>
        <taxon>Cyclospora</taxon>
    </lineage>
</organism>
<accession>A0A1D3D801</accession>
<dbReference type="VEuPathDB" id="ToxoDB:LOC34620052"/>
<dbReference type="Proteomes" id="UP000095192">
    <property type="component" value="Unassembled WGS sequence"/>
</dbReference>
<dbReference type="AlphaFoldDB" id="A0A1D3D801"/>
<proteinExistence type="predicted"/>
<sequence length="207" mass="22513">MTRPFKKPELHPCAGSALAHGVQRQYSYNRSSSRPLSGKAHTAGTYTASMASMLGNRGPLYSPPQTRRHNTTERGNSCSGNNCPPVSTSHLMAVHLGEVYPPSTCKDSRGILDGFFGAIERHILHSNPSGNVKIPSSLLHIGECPDVPEHLATFALRRSGSLHFRGRQDEAAEEQEGETAKPVKHKGHLGHVNDTNTRRGLSYPPFS</sequence>
<name>A0A1D3D801_9EIME</name>
<dbReference type="GeneID" id="34620052"/>
<reference evidence="1 2" key="1">
    <citation type="journal article" date="2016" name="BMC Genomics">
        <title>Comparative genomics reveals Cyclospora cayetanensis possesses coccidia-like metabolism and invasion components but unique surface antigens.</title>
        <authorList>
            <person name="Liu S."/>
            <person name="Wang L."/>
            <person name="Zheng H."/>
            <person name="Xu Z."/>
            <person name="Roellig D.M."/>
            <person name="Li N."/>
            <person name="Frace M.A."/>
            <person name="Tang K."/>
            <person name="Arrowood M.J."/>
            <person name="Moss D.M."/>
            <person name="Zhang L."/>
            <person name="Feng Y."/>
            <person name="Xiao L."/>
        </authorList>
    </citation>
    <scope>NUCLEOTIDE SEQUENCE [LARGE SCALE GENOMIC DNA]</scope>
    <source>
        <strain evidence="1 2">CHN_HEN01</strain>
    </source>
</reference>
<comment type="caution">
    <text evidence="1">The sequence shown here is derived from an EMBL/GenBank/DDBJ whole genome shotgun (WGS) entry which is preliminary data.</text>
</comment>
<keyword evidence="2" id="KW-1185">Reference proteome</keyword>
<evidence type="ECO:0000313" key="1">
    <source>
        <dbReference type="EMBL" id="OEH79580.1"/>
    </source>
</evidence>
<dbReference type="EMBL" id="JROU02000346">
    <property type="protein sequence ID" value="OEH79580.1"/>
    <property type="molecule type" value="Genomic_DNA"/>
</dbReference>
<dbReference type="VEuPathDB" id="ToxoDB:cyc_03345"/>
<dbReference type="OrthoDB" id="330609at2759"/>
<evidence type="ECO:0000313" key="2">
    <source>
        <dbReference type="Proteomes" id="UP000095192"/>
    </source>
</evidence>
<gene>
    <name evidence="1" type="ORF">cyc_03345</name>
</gene>